<name>A0A847RWR6_9NEIS</name>
<proteinExistence type="predicted"/>
<dbReference type="Proteomes" id="UP000587991">
    <property type="component" value="Unassembled WGS sequence"/>
</dbReference>
<reference evidence="1 2" key="1">
    <citation type="submission" date="2020-04" db="EMBL/GenBank/DDBJ databases">
        <title>Draft genome of Leeia sp. IMCC25680.</title>
        <authorList>
            <person name="Song J."/>
            <person name="Cho J.-C."/>
        </authorList>
    </citation>
    <scope>NUCLEOTIDE SEQUENCE [LARGE SCALE GENOMIC DNA]</scope>
    <source>
        <strain evidence="1 2">IMCC25680</strain>
    </source>
</reference>
<evidence type="ECO:0000313" key="2">
    <source>
        <dbReference type="Proteomes" id="UP000587991"/>
    </source>
</evidence>
<accession>A0A847RWR6</accession>
<protein>
    <submittedName>
        <fullName evidence="1">Uncharacterized protein</fullName>
    </submittedName>
</protein>
<keyword evidence="2" id="KW-1185">Reference proteome</keyword>
<organism evidence="1 2">
    <name type="scientific">Leeia aquatica</name>
    <dbReference type="NCBI Taxonomy" id="2725557"/>
    <lineage>
        <taxon>Bacteria</taxon>
        <taxon>Pseudomonadati</taxon>
        <taxon>Pseudomonadota</taxon>
        <taxon>Betaproteobacteria</taxon>
        <taxon>Neisseriales</taxon>
        <taxon>Leeiaceae</taxon>
        <taxon>Leeia</taxon>
    </lineage>
</organism>
<gene>
    <name evidence="1" type="ORF">HF682_03565</name>
</gene>
<dbReference type="EMBL" id="JABAIM010000001">
    <property type="protein sequence ID" value="NLR74231.1"/>
    <property type="molecule type" value="Genomic_DNA"/>
</dbReference>
<evidence type="ECO:0000313" key="1">
    <source>
        <dbReference type="EMBL" id="NLR74231.1"/>
    </source>
</evidence>
<dbReference type="AlphaFoldDB" id="A0A847RWR6"/>
<sequence>MPSYKLNIDFAATDLGTLLSAGENVVITKTVNGSAGSSVAWVTFSPLEQNTVSWTDSYTLYASTSSVQNGATINMLSQAPGAETMQLPFTNLASFGAATPGLTLPVDTYGLVNQYLRQPAMTFGLAQEANVSGTGLPASPINAALVPMNHQATFQPLEIIQVFMQANIDSGMVLTEVYSNTIDLTFGAGVNEQTIVYSPAVGGFVLKPRG</sequence>
<dbReference type="RefSeq" id="WP_168875858.1">
    <property type="nucleotide sequence ID" value="NZ_JABAIM010000001.1"/>
</dbReference>
<comment type="caution">
    <text evidence="1">The sequence shown here is derived from an EMBL/GenBank/DDBJ whole genome shotgun (WGS) entry which is preliminary data.</text>
</comment>